<evidence type="ECO:0000313" key="2">
    <source>
        <dbReference type="Proteomes" id="UP000000702"/>
    </source>
</evidence>
<reference evidence="1 2" key="2">
    <citation type="journal article" date="2012" name="Proc. Natl. Acad. Sci. U.S.A.">
        <title>Antigenic diversity is generated by distinct evolutionary mechanisms in African trypanosome species.</title>
        <authorList>
            <person name="Jackson A.P."/>
            <person name="Berry A."/>
            <person name="Aslett M."/>
            <person name="Allison H.C."/>
            <person name="Burton P."/>
            <person name="Vavrova-Anderson J."/>
            <person name="Brown R."/>
            <person name="Browne H."/>
            <person name="Corton N."/>
            <person name="Hauser H."/>
            <person name="Gamble J."/>
            <person name="Gilderthorp R."/>
            <person name="Marcello L."/>
            <person name="McQuillan J."/>
            <person name="Otto T.D."/>
            <person name="Quail M.A."/>
            <person name="Sanders M.J."/>
            <person name="van Tonder A."/>
            <person name="Ginger M.L."/>
            <person name="Field M.C."/>
            <person name="Barry J.D."/>
            <person name="Hertz-Fowler C."/>
            <person name="Berriman M."/>
        </authorList>
    </citation>
    <scope>NUCLEOTIDE SEQUENCE [LARGE SCALE GENOMIC DNA]</scope>
    <source>
        <strain evidence="1 2">IL3000</strain>
    </source>
</reference>
<organism evidence="1 2">
    <name type="scientific">Trypanosoma congolense (strain IL3000)</name>
    <dbReference type="NCBI Taxonomy" id="1068625"/>
    <lineage>
        <taxon>Eukaryota</taxon>
        <taxon>Discoba</taxon>
        <taxon>Euglenozoa</taxon>
        <taxon>Kinetoplastea</taxon>
        <taxon>Metakinetoplastina</taxon>
        <taxon>Trypanosomatida</taxon>
        <taxon>Trypanosomatidae</taxon>
        <taxon>Trypanosoma</taxon>
        <taxon>Nannomonas</taxon>
    </lineage>
</organism>
<keyword evidence="2" id="KW-1185">Reference proteome</keyword>
<comment type="caution">
    <text evidence="1">The sequence shown here is derived from an EMBL/GenBank/DDBJ whole genome shotgun (WGS) entry which is preliminary data.</text>
</comment>
<dbReference type="EMBL" id="CAEQ01000448">
    <property type="protein sequence ID" value="CCD11767.1"/>
    <property type="molecule type" value="Genomic_DNA"/>
</dbReference>
<reference evidence="2" key="1">
    <citation type="submission" date="2011-07" db="EMBL/GenBank/DDBJ databases">
        <title>Divergent evolution of antigenic variation in African trypanosomes.</title>
        <authorList>
            <person name="Jackson A.P."/>
            <person name="Berry A."/>
            <person name="Allison H.C."/>
            <person name="Burton P."/>
            <person name="Anderson J."/>
            <person name="Aslett M."/>
            <person name="Brown R."/>
            <person name="Corton N."/>
            <person name="Harris D."/>
            <person name="Hauser H."/>
            <person name="Gamble J."/>
            <person name="Gilderthorp R."/>
            <person name="McQuillan J."/>
            <person name="Quail M.A."/>
            <person name="Sanders M."/>
            <person name="Van Tonder A."/>
            <person name="Ginger M.L."/>
            <person name="Donelson J.E."/>
            <person name="Field M.C."/>
            <person name="Barry J.D."/>
            <person name="Berriman M."/>
            <person name="Hertz-Fowler C."/>
        </authorList>
    </citation>
    <scope>NUCLEOTIDE SEQUENCE [LARGE SCALE GENOMIC DNA]</scope>
    <source>
        <strain evidence="2">IL3000</strain>
    </source>
</reference>
<name>F9W3P4_TRYCI</name>
<proteinExistence type="predicted"/>
<gene>
    <name evidence="1" type="ORF">TCIL3000_0_27140</name>
</gene>
<dbReference type="AlphaFoldDB" id="F9W3P4"/>
<accession>F9W3P4</accession>
<dbReference type="Proteomes" id="UP000000702">
    <property type="component" value="Unassembled WGS sequence"/>
</dbReference>
<evidence type="ECO:0000313" key="1">
    <source>
        <dbReference type="EMBL" id="CCD11767.1"/>
    </source>
</evidence>
<protein>
    <submittedName>
        <fullName evidence="1">Uncharacterized protein</fullName>
    </submittedName>
</protein>
<sequence>MPSHKKVKALPTLCVTPSQPCAYLVQPRAPVVRCARETPSHGGDEAAGGSNHPMASPPLVLHCPAPTWCGRGSGPFVVSLLRCSNPLGAAVFRAAACDTASHNSMRKPPWLPRSLHTIPARVGGRAPHRTALANST</sequence>